<gene>
    <name evidence="8" type="ordered locus">CRP_066</name>
</gene>
<evidence type="ECO:0000313" key="9">
    <source>
        <dbReference type="Proteomes" id="UP000000777"/>
    </source>
</evidence>
<dbReference type="InterPro" id="IPR050472">
    <property type="entry name" value="Anth_synth/Amidotransfase"/>
</dbReference>
<accession>Q05FS4</accession>
<dbReference type="STRING" id="387662.CRP_066"/>
<dbReference type="InterPro" id="IPR017926">
    <property type="entry name" value="GATASE"/>
</dbReference>
<evidence type="ECO:0000259" key="7">
    <source>
        <dbReference type="Pfam" id="PF00117"/>
    </source>
</evidence>
<keyword evidence="6" id="KW-0472">Membrane</keyword>
<dbReference type="PROSITE" id="PS51273">
    <property type="entry name" value="GATASE_TYPE_1"/>
    <property type="match status" value="1"/>
</dbReference>
<dbReference type="PANTHER" id="PTHR43418">
    <property type="entry name" value="MULTIFUNCTIONAL TRYPTOPHAN BIOSYNTHESIS PROTEIN-RELATED"/>
    <property type="match status" value="1"/>
</dbReference>
<dbReference type="EMBL" id="AP009180">
    <property type="protein sequence ID" value="BAF35097.1"/>
    <property type="molecule type" value="Genomic_DNA"/>
</dbReference>
<dbReference type="OrthoDB" id="9804328at2"/>
<feature type="transmembrane region" description="Helical" evidence="6">
    <location>
        <begin position="59"/>
        <end position="83"/>
    </location>
</feature>
<sequence>MINLLIINLGTKLSLLKKLVSNNYFIIELKDEFYLKNIDGLFISNGPGYPKNFLKYKNIILYFLYYNIPILSVCLGHQIISILNKFKIFKLKIGHHSCNHTLYNDFENKIYITLQNHNFNIKKKNQKNLINNFKSLFDKTFQNISSLIFPILSFQNHPEGCSGPNDLILVFKFYKINNE</sequence>
<name>Q05FS4_CARRP</name>
<dbReference type="GO" id="GO:0004088">
    <property type="term" value="F:carbamoyl-phosphate synthase (glutamine-hydrolyzing) activity"/>
    <property type="evidence" value="ECO:0007669"/>
    <property type="project" value="UniProtKB-EC"/>
</dbReference>
<protein>
    <recommendedName>
        <fullName evidence="3">carbamoyl-phosphate synthase (glutamine-hydrolyzing)</fullName>
        <ecNumber evidence="3">6.3.5.5</ecNumber>
    </recommendedName>
</protein>
<reference evidence="8 9" key="1">
    <citation type="journal article" date="2006" name="Science">
        <title>The 160-kilobase genome of the bacterial endosymbiont Carsonella.</title>
        <authorList>
            <person name="Nakabachi A."/>
            <person name="Yamashita A."/>
            <person name="Toh H."/>
            <person name="Ishikawa H."/>
            <person name="Dunbar H."/>
            <person name="Moran N."/>
            <person name="Hattori M."/>
        </authorList>
    </citation>
    <scope>NUCLEOTIDE SEQUENCE [LARGE SCALE GENOMIC DNA]</scope>
    <source>
        <strain evidence="8 9">PV</strain>
    </source>
</reference>
<comment type="similarity">
    <text evidence="2">Belongs to the CarA family.</text>
</comment>
<evidence type="ECO:0000256" key="1">
    <source>
        <dbReference type="ARBA" id="ARBA00005077"/>
    </source>
</evidence>
<organism evidence="8 9">
    <name type="scientific">Carsonella ruddii (strain PV)</name>
    <dbReference type="NCBI Taxonomy" id="387662"/>
    <lineage>
        <taxon>Bacteria</taxon>
        <taxon>Pseudomonadati</taxon>
        <taxon>Pseudomonadota</taxon>
        <taxon>Gammaproteobacteria</taxon>
        <taxon>Oceanospirillales</taxon>
        <taxon>Halomonadaceae</taxon>
        <taxon>Zymobacter group</taxon>
        <taxon>Candidatus Carsonella</taxon>
    </lineage>
</organism>
<dbReference type="SUPFAM" id="SSF52317">
    <property type="entry name" value="Class I glutamine amidotransferase-like"/>
    <property type="match status" value="1"/>
</dbReference>
<proteinExistence type="inferred from homology"/>
<dbReference type="Pfam" id="PF00117">
    <property type="entry name" value="GATase"/>
    <property type="match status" value="1"/>
</dbReference>
<dbReference type="AlphaFoldDB" id="Q05FS4"/>
<comment type="catalytic activity">
    <reaction evidence="5">
        <text>hydrogencarbonate + L-glutamine + 2 ATP + H2O = carbamoyl phosphate + L-glutamate + 2 ADP + phosphate + 2 H(+)</text>
        <dbReference type="Rhea" id="RHEA:18633"/>
        <dbReference type="ChEBI" id="CHEBI:15377"/>
        <dbReference type="ChEBI" id="CHEBI:15378"/>
        <dbReference type="ChEBI" id="CHEBI:17544"/>
        <dbReference type="ChEBI" id="CHEBI:29985"/>
        <dbReference type="ChEBI" id="CHEBI:30616"/>
        <dbReference type="ChEBI" id="CHEBI:43474"/>
        <dbReference type="ChEBI" id="CHEBI:58228"/>
        <dbReference type="ChEBI" id="CHEBI:58359"/>
        <dbReference type="ChEBI" id="CHEBI:456216"/>
        <dbReference type="EC" id="6.3.5.5"/>
    </reaction>
</comment>
<comment type="pathway">
    <text evidence="1">Amino-acid biosynthesis; L-arginine biosynthesis; carbamoyl phosphate from bicarbonate: step 1/1.</text>
</comment>
<dbReference type="Proteomes" id="UP000000777">
    <property type="component" value="Chromosome"/>
</dbReference>
<dbReference type="PRINTS" id="PR00097">
    <property type="entry name" value="ANTSNTHASEII"/>
</dbReference>
<dbReference type="InterPro" id="IPR029062">
    <property type="entry name" value="Class_I_gatase-like"/>
</dbReference>
<evidence type="ECO:0000313" key="8">
    <source>
        <dbReference type="EMBL" id="BAF35097.1"/>
    </source>
</evidence>
<evidence type="ECO:0000256" key="6">
    <source>
        <dbReference type="SAM" id="Phobius"/>
    </source>
</evidence>
<evidence type="ECO:0000256" key="4">
    <source>
        <dbReference type="ARBA" id="ARBA00022962"/>
    </source>
</evidence>
<evidence type="ECO:0000256" key="3">
    <source>
        <dbReference type="ARBA" id="ARBA00012738"/>
    </source>
</evidence>
<dbReference type="HOGENOM" id="CLU_1500918_0_0_6"/>
<dbReference type="EC" id="6.3.5.5" evidence="3"/>
<dbReference type="RefSeq" id="WP_011672289.1">
    <property type="nucleotide sequence ID" value="NC_008512.1"/>
</dbReference>
<feature type="domain" description="Glutamine amidotransferase" evidence="7">
    <location>
        <begin position="10"/>
        <end position="174"/>
    </location>
</feature>
<keyword evidence="6" id="KW-1133">Transmembrane helix</keyword>
<dbReference type="PRINTS" id="PR00099">
    <property type="entry name" value="CPSGATASE"/>
</dbReference>
<keyword evidence="6" id="KW-0812">Transmembrane</keyword>
<keyword evidence="4" id="KW-0315">Glutamine amidotransferase</keyword>
<dbReference type="PRINTS" id="PR00096">
    <property type="entry name" value="GATASE"/>
</dbReference>
<evidence type="ECO:0000256" key="5">
    <source>
        <dbReference type="ARBA" id="ARBA00048816"/>
    </source>
</evidence>
<dbReference type="PANTHER" id="PTHR43418:SF7">
    <property type="entry name" value="CARBAMOYL-PHOSPHATE SYNTHASE SMALL CHAIN"/>
    <property type="match status" value="1"/>
</dbReference>
<dbReference type="KEGG" id="crp:CRP_066"/>
<dbReference type="Gene3D" id="3.40.50.880">
    <property type="match status" value="1"/>
</dbReference>
<evidence type="ECO:0000256" key="2">
    <source>
        <dbReference type="ARBA" id="ARBA00007800"/>
    </source>
</evidence>